<feature type="non-terminal residue" evidence="1">
    <location>
        <position position="1"/>
    </location>
</feature>
<dbReference type="EMBL" id="UINC01005786">
    <property type="protein sequence ID" value="SVA23535.1"/>
    <property type="molecule type" value="Genomic_DNA"/>
</dbReference>
<proteinExistence type="predicted"/>
<name>A0A381U5K7_9ZZZZ</name>
<reference evidence="1" key="1">
    <citation type="submission" date="2018-05" db="EMBL/GenBank/DDBJ databases">
        <authorList>
            <person name="Lanie J.A."/>
            <person name="Ng W.-L."/>
            <person name="Kazmierczak K.M."/>
            <person name="Andrzejewski T.M."/>
            <person name="Davidsen T.M."/>
            <person name="Wayne K.J."/>
            <person name="Tettelin H."/>
            <person name="Glass J.I."/>
            <person name="Rusch D."/>
            <person name="Podicherti R."/>
            <person name="Tsui H.-C.T."/>
            <person name="Winkler M.E."/>
        </authorList>
    </citation>
    <scope>NUCLEOTIDE SEQUENCE</scope>
</reference>
<dbReference type="AlphaFoldDB" id="A0A381U5K7"/>
<organism evidence="1">
    <name type="scientific">marine metagenome</name>
    <dbReference type="NCBI Taxonomy" id="408172"/>
    <lineage>
        <taxon>unclassified sequences</taxon>
        <taxon>metagenomes</taxon>
        <taxon>ecological metagenomes</taxon>
    </lineage>
</organism>
<evidence type="ECO:0000313" key="1">
    <source>
        <dbReference type="EMBL" id="SVA23535.1"/>
    </source>
</evidence>
<gene>
    <name evidence="1" type="ORF">METZ01_LOCUS76389</name>
</gene>
<accession>A0A381U5K7</accession>
<sequence length="509" mass="56954">ARQSATRVFDADDKLFRPGKKDTLIMTEINFVNGGYWATQWWYNIPPVGSPPAEYDFVYDASSHLNPQADAGTLHLFANFYDGTTYPPNPDNGQNFLLVSAFDASGNNVQEEIIDLIEGGDIIRIQNGYGSKVQSFIANGATPFGDERIMVQFNTETFSYVSLSGTGFSHNETVKFINTSASTGLAEDVEWNSYNFYHDHLDNGIDFCEAGRIQHFDFEYWNYGGISGNGCDIFTCPDVIYNSDYVYMNRTFFSKGNSPQVIYVKGGQVLLRGTVDGLYTIVTDDYTEYRRHDNNDIIDRVWGNIWLIDDIVYADSYASGAVIHPMDGGTNHVLGLIAGGSVIIANTRPNGARDQQYDSDIKINASILAMHGGFISHYWQNTLADYHNPTYYTANGMTTVIADGRGGHRNYYRVKSSSPPNFGGLFTGDSDYRGTVHLYGSIVQFKRGYMKRNYPGPYPVNAPGLGYDKDYHYDWNLQLKPPPYFPDLETSDNTVILKMASYGEANSIE</sequence>
<protein>
    <submittedName>
        <fullName evidence="1">Uncharacterized protein</fullName>
    </submittedName>
</protein>